<feature type="transmembrane region" description="Helical" evidence="1">
    <location>
        <begin position="6"/>
        <end position="22"/>
    </location>
</feature>
<protein>
    <submittedName>
        <fullName evidence="2">Uncharacterized protein</fullName>
    </submittedName>
</protein>
<sequence>MNFYLLFAYIDFLLHWILYCLPKRKNNKKHPTKFFSRAKLNRQQLLHFLHRSIFLLEVDHVRIRRNEANLLRWT</sequence>
<keyword evidence="1" id="KW-0472">Membrane</keyword>
<name>A0AA36AL66_OCTVU</name>
<proteinExistence type="predicted"/>
<accession>A0AA36AL66</accession>
<keyword evidence="1" id="KW-0812">Transmembrane</keyword>
<evidence type="ECO:0000313" key="2">
    <source>
        <dbReference type="EMBL" id="CAI9717523.1"/>
    </source>
</evidence>
<dbReference type="Proteomes" id="UP001162480">
    <property type="component" value="Chromosome 2"/>
</dbReference>
<keyword evidence="3" id="KW-1185">Reference proteome</keyword>
<evidence type="ECO:0000313" key="3">
    <source>
        <dbReference type="Proteomes" id="UP001162480"/>
    </source>
</evidence>
<reference evidence="2" key="1">
    <citation type="submission" date="2023-08" db="EMBL/GenBank/DDBJ databases">
        <authorList>
            <person name="Alioto T."/>
            <person name="Alioto T."/>
            <person name="Gomez Garrido J."/>
        </authorList>
    </citation>
    <scope>NUCLEOTIDE SEQUENCE</scope>
</reference>
<evidence type="ECO:0000256" key="1">
    <source>
        <dbReference type="SAM" id="Phobius"/>
    </source>
</evidence>
<dbReference type="EMBL" id="OX597815">
    <property type="protein sequence ID" value="CAI9717523.1"/>
    <property type="molecule type" value="Genomic_DNA"/>
</dbReference>
<organism evidence="2 3">
    <name type="scientific">Octopus vulgaris</name>
    <name type="common">Common octopus</name>
    <dbReference type="NCBI Taxonomy" id="6645"/>
    <lineage>
        <taxon>Eukaryota</taxon>
        <taxon>Metazoa</taxon>
        <taxon>Spiralia</taxon>
        <taxon>Lophotrochozoa</taxon>
        <taxon>Mollusca</taxon>
        <taxon>Cephalopoda</taxon>
        <taxon>Coleoidea</taxon>
        <taxon>Octopodiformes</taxon>
        <taxon>Octopoda</taxon>
        <taxon>Incirrata</taxon>
        <taxon>Octopodidae</taxon>
        <taxon>Octopus</taxon>
    </lineage>
</organism>
<gene>
    <name evidence="2" type="ORF">OCTVUL_1B009130</name>
</gene>
<dbReference type="AlphaFoldDB" id="A0AA36AL66"/>
<keyword evidence="1" id="KW-1133">Transmembrane helix</keyword>